<dbReference type="SUPFAM" id="SSF57701">
    <property type="entry name" value="Zn2/Cys6 DNA-binding domain"/>
    <property type="match status" value="1"/>
</dbReference>
<dbReference type="GO" id="GO:0008270">
    <property type="term" value="F:zinc ion binding"/>
    <property type="evidence" value="ECO:0007669"/>
    <property type="project" value="InterPro"/>
</dbReference>
<dbReference type="Pfam" id="PF00172">
    <property type="entry name" value="Zn_clus"/>
    <property type="match status" value="1"/>
</dbReference>
<protein>
    <recommendedName>
        <fullName evidence="2">Zn(2)-C6 fungal-type domain-containing protein</fullName>
    </recommendedName>
</protein>
<dbReference type="EMBL" id="DS985224">
    <property type="protein sequence ID" value="EEY21873.1"/>
    <property type="molecule type" value="Genomic_DNA"/>
</dbReference>
<sequence>MPVDNAHPTRVRRACDGCRLRKVKCDGAQPCANCETHGIRCVGATLEPERRKNPIRGRLVAKARGEITGEPSPPQAQHPVAVYGSQLSPGQTVLLGSSSGPPPPKDFFRNLLPQFEQIIYPFNPAVSPADIFAAIDAMDESFEDAALVYAFGATTAFLTETSATMHGDAASQMNELLQYSLEAHRRVDLGPDSFIRLDETPLITNKRIMTCIYLEIAMMPLKFYDRSFGHLREAITMIQVVQTRQRSAETLRGADLVMFQRLYWEAYIHERFLTIASGFPSILPPLKSGVPMRDPIIAAHIQIGFDRIIELFTILDDVLLSNWDGREDRATQITVDWIESKQVQLDQHEINAAESERELRFSGHDGFTELQHADLFITRLWIRTLLWQLALSKGFLRLAPAHTHEGLSLQFPALRLTTQLRSLVSRLDSIASISTQGSGILQKLFEITSTIADVLAVSVNQPSMESHIEDFLYIARFLINFERMRDKHRVYLQEKMDTLRGSYPGLPFSPVPLGALSQASSPMDQL</sequence>
<dbReference type="OrthoDB" id="2740448at2759"/>
<feature type="domain" description="Zn(2)-C6 fungal-type" evidence="2">
    <location>
        <begin position="14"/>
        <end position="42"/>
    </location>
</feature>
<dbReference type="KEGG" id="val:VDBG_07983"/>
<dbReference type="RefSeq" id="XP_003001724.1">
    <property type="nucleotide sequence ID" value="XM_003001678.1"/>
</dbReference>
<reference evidence="4" key="1">
    <citation type="journal article" date="2011" name="PLoS Pathog.">
        <title>Comparative genomics yields insights into niche adaptation of plant vascular wilt pathogens.</title>
        <authorList>
            <person name="Klosterman S.J."/>
            <person name="Subbarao K.V."/>
            <person name="Kang S."/>
            <person name="Veronese P."/>
            <person name="Gold S.E."/>
            <person name="Thomma B.P.H.J."/>
            <person name="Chen Z."/>
            <person name="Henrissat B."/>
            <person name="Lee Y.-H."/>
            <person name="Park J."/>
            <person name="Garcia-Pedrajas M.D."/>
            <person name="Barbara D.J."/>
            <person name="Anchieta A."/>
            <person name="de Jonge R."/>
            <person name="Santhanam P."/>
            <person name="Maruthachalam K."/>
            <person name="Atallah Z."/>
            <person name="Amyotte S.G."/>
            <person name="Paz Z."/>
            <person name="Inderbitzin P."/>
            <person name="Hayes R.J."/>
            <person name="Heiman D.I."/>
            <person name="Young S."/>
            <person name="Zeng Q."/>
            <person name="Engels R."/>
            <person name="Galagan J."/>
            <person name="Cuomo C.A."/>
            <person name="Dobinson K.F."/>
            <person name="Ma L.-J."/>
        </authorList>
    </citation>
    <scope>NUCLEOTIDE SEQUENCE [LARGE SCALE GENOMIC DNA]</scope>
    <source>
        <strain evidence="4">VaMs.102 / ATCC MYA-4576 / FGSC 10136</strain>
    </source>
</reference>
<proteinExistence type="predicted"/>
<dbReference type="AlphaFoldDB" id="C9SSV8"/>
<accession>C9SSV8</accession>
<keyword evidence="1" id="KW-0539">Nucleus</keyword>
<dbReference type="InterPro" id="IPR036864">
    <property type="entry name" value="Zn2-C6_fun-type_DNA-bd_sf"/>
</dbReference>
<dbReference type="STRING" id="526221.C9SSV8"/>
<evidence type="ECO:0000313" key="3">
    <source>
        <dbReference type="EMBL" id="EEY21873.1"/>
    </source>
</evidence>
<dbReference type="OMA" id="IYLEIST"/>
<dbReference type="GeneID" id="9529781"/>
<dbReference type="HOGENOM" id="CLU_016574_3_1_1"/>
<dbReference type="PROSITE" id="PS50048">
    <property type="entry name" value="ZN2_CY6_FUNGAL_2"/>
    <property type="match status" value="1"/>
</dbReference>
<dbReference type="CDD" id="cd12148">
    <property type="entry name" value="fungal_TF_MHR"/>
    <property type="match status" value="1"/>
</dbReference>
<dbReference type="GO" id="GO:0000981">
    <property type="term" value="F:DNA-binding transcription factor activity, RNA polymerase II-specific"/>
    <property type="evidence" value="ECO:0007669"/>
    <property type="project" value="InterPro"/>
</dbReference>
<gene>
    <name evidence="3" type="ORF">VDBG_07983</name>
</gene>
<dbReference type="eggNOG" id="ENOG502QV3Y">
    <property type="taxonomic scope" value="Eukaryota"/>
</dbReference>
<dbReference type="CDD" id="cd00067">
    <property type="entry name" value="GAL4"/>
    <property type="match status" value="1"/>
</dbReference>
<dbReference type="SMART" id="SM00066">
    <property type="entry name" value="GAL4"/>
    <property type="match status" value="1"/>
</dbReference>
<dbReference type="Proteomes" id="UP000008698">
    <property type="component" value="Unassembled WGS sequence"/>
</dbReference>
<dbReference type="PROSITE" id="PS00463">
    <property type="entry name" value="ZN2_CY6_FUNGAL_1"/>
    <property type="match status" value="1"/>
</dbReference>
<keyword evidence="4" id="KW-1185">Reference proteome</keyword>
<evidence type="ECO:0000259" key="2">
    <source>
        <dbReference type="PROSITE" id="PS50048"/>
    </source>
</evidence>
<evidence type="ECO:0000256" key="1">
    <source>
        <dbReference type="ARBA" id="ARBA00023242"/>
    </source>
</evidence>
<dbReference type="Gene3D" id="4.10.240.10">
    <property type="entry name" value="Zn(2)-C6 fungal-type DNA-binding domain"/>
    <property type="match status" value="1"/>
</dbReference>
<dbReference type="InterPro" id="IPR001138">
    <property type="entry name" value="Zn2Cys6_DnaBD"/>
</dbReference>
<dbReference type="PANTHER" id="PTHR31668">
    <property type="entry name" value="GLUCOSE TRANSPORT TRANSCRIPTION REGULATOR RGT1-RELATED-RELATED"/>
    <property type="match status" value="1"/>
</dbReference>
<name>C9SSV8_VERA1</name>
<dbReference type="InterPro" id="IPR050797">
    <property type="entry name" value="Carb_Metab_Trans_Reg"/>
</dbReference>
<evidence type="ECO:0000313" key="4">
    <source>
        <dbReference type="Proteomes" id="UP000008698"/>
    </source>
</evidence>
<dbReference type="PANTHER" id="PTHR31668:SF24">
    <property type="entry name" value="TRANSCRIPTION FACTOR, PUTATIVE-RELATED"/>
    <property type="match status" value="1"/>
</dbReference>
<organism evidence="4">
    <name type="scientific">Verticillium alfalfae (strain VaMs.102 / ATCC MYA-4576 / FGSC 10136)</name>
    <name type="common">Verticillium wilt of alfalfa</name>
    <name type="synonym">Verticillium albo-atrum</name>
    <dbReference type="NCBI Taxonomy" id="526221"/>
    <lineage>
        <taxon>Eukaryota</taxon>
        <taxon>Fungi</taxon>
        <taxon>Dikarya</taxon>
        <taxon>Ascomycota</taxon>
        <taxon>Pezizomycotina</taxon>
        <taxon>Sordariomycetes</taxon>
        <taxon>Hypocreomycetidae</taxon>
        <taxon>Glomerellales</taxon>
        <taxon>Plectosphaerellaceae</taxon>
        <taxon>Verticillium</taxon>
    </lineage>
</organism>